<sequence>MSRWGCTQRPWQSLSPFKGLNQGSQRSAGTRMKWEDIMECGKTEY</sequence>
<comment type="caution">
    <text evidence="2">The sequence shown here is derived from an EMBL/GenBank/DDBJ whole genome shotgun (WGS) entry which is preliminary data.</text>
</comment>
<proteinExistence type="predicted"/>
<dbReference type="EMBL" id="CYRY02019156">
    <property type="protein sequence ID" value="VCW96729.1"/>
    <property type="molecule type" value="Genomic_DNA"/>
</dbReference>
<organism evidence="2 3">
    <name type="scientific">Gulo gulo</name>
    <name type="common">Wolverine</name>
    <name type="synonym">Gluton</name>
    <dbReference type="NCBI Taxonomy" id="48420"/>
    <lineage>
        <taxon>Eukaryota</taxon>
        <taxon>Metazoa</taxon>
        <taxon>Chordata</taxon>
        <taxon>Craniata</taxon>
        <taxon>Vertebrata</taxon>
        <taxon>Euteleostomi</taxon>
        <taxon>Mammalia</taxon>
        <taxon>Eutheria</taxon>
        <taxon>Laurasiatheria</taxon>
        <taxon>Carnivora</taxon>
        <taxon>Caniformia</taxon>
        <taxon>Musteloidea</taxon>
        <taxon>Mustelidae</taxon>
        <taxon>Guloninae</taxon>
        <taxon>Gulo</taxon>
    </lineage>
</organism>
<protein>
    <submittedName>
        <fullName evidence="2">Uncharacterized protein</fullName>
    </submittedName>
</protein>
<keyword evidence="3" id="KW-1185">Reference proteome</keyword>
<feature type="region of interest" description="Disordered" evidence="1">
    <location>
        <begin position="1"/>
        <end position="30"/>
    </location>
</feature>
<evidence type="ECO:0000313" key="3">
    <source>
        <dbReference type="Proteomes" id="UP000269945"/>
    </source>
</evidence>
<dbReference type="AlphaFoldDB" id="A0A9X9LUV3"/>
<accession>A0A9X9LUV3</accession>
<feature type="compositionally biased region" description="Polar residues" evidence="1">
    <location>
        <begin position="9"/>
        <end position="28"/>
    </location>
</feature>
<evidence type="ECO:0000256" key="1">
    <source>
        <dbReference type="SAM" id="MobiDB-lite"/>
    </source>
</evidence>
<dbReference type="Proteomes" id="UP000269945">
    <property type="component" value="Unassembled WGS sequence"/>
</dbReference>
<name>A0A9X9LUV3_GULGU</name>
<reference evidence="2 3" key="1">
    <citation type="submission" date="2018-10" db="EMBL/GenBank/DDBJ databases">
        <authorList>
            <person name="Ekblom R."/>
            <person name="Jareborg N."/>
        </authorList>
    </citation>
    <scope>NUCLEOTIDE SEQUENCE [LARGE SCALE GENOMIC DNA]</scope>
    <source>
        <tissue evidence="2">Muscle</tissue>
    </source>
</reference>
<evidence type="ECO:0000313" key="2">
    <source>
        <dbReference type="EMBL" id="VCW96729.1"/>
    </source>
</evidence>
<gene>
    <name evidence="2" type="ORF">BN2614_LOCUS1</name>
</gene>